<dbReference type="EMBL" id="JBCLYO010000049">
    <property type="protein sequence ID" value="KAL0073965.1"/>
    <property type="molecule type" value="Genomic_DNA"/>
</dbReference>
<dbReference type="PANTHER" id="PTHR23221:SF7">
    <property type="entry name" value="PHOSPHATIDYLINOSITOL-GLYCAN-SPECIFIC PHOSPHOLIPASE D"/>
    <property type="match status" value="1"/>
</dbReference>
<organism evidence="6 7">
    <name type="scientific">Phycomyces blakesleeanus</name>
    <dbReference type="NCBI Taxonomy" id="4837"/>
    <lineage>
        <taxon>Eukaryota</taxon>
        <taxon>Fungi</taxon>
        <taxon>Fungi incertae sedis</taxon>
        <taxon>Mucoromycota</taxon>
        <taxon>Mucoromycotina</taxon>
        <taxon>Mucoromycetes</taxon>
        <taxon>Mucorales</taxon>
        <taxon>Phycomycetaceae</taxon>
        <taxon>Phycomyces</taxon>
    </lineage>
</organism>
<comment type="caution">
    <text evidence="6">The sequence shown here is derived from an EMBL/GenBank/DDBJ whole genome shotgun (WGS) entry which is preliminary data.</text>
</comment>
<evidence type="ECO:0000313" key="6">
    <source>
        <dbReference type="EMBL" id="KAL0073965.1"/>
    </source>
</evidence>
<keyword evidence="4" id="KW-0325">Glycoprotein</keyword>
<evidence type="ECO:0000256" key="5">
    <source>
        <dbReference type="PROSITE-ProRule" id="PRU00803"/>
    </source>
</evidence>
<dbReference type="PANTHER" id="PTHR23221">
    <property type="entry name" value="GLYCOSYLPHOSPHATIDYLINOSITOL PHOSPHOLIPASE D"/>
    <property type="match status" value="1"/>
</dbReference>
<evidence type="ECO:0000256" key="1">
    <source>
        <dbReference type="ARBA" id="ARBA00022729"/>
    </source>
</evidence>
<feature type="repeat" description="FG-GAP" evidence="5">
    <location>
        <begin position="438"/>
        <end position="499"/>
    </location>
</feature>
<gene>
    <name evidence="6" type="ORF">J3Q64DRAFT_1649557</name>
</gene>
<sequence length="624" mass="69307">MSHGVADVKWHSLGGLEEYFIHAMAQNDFYGNIDEAHKAADTGAEFTLRHSSRLSYMSDTWQVPLIDLINIYARIYEATNETALVPTKDHLQHCMTAAFAAAKLDAKLGHHMFAYYGSQRLQDMSASVAECYSDMVHAFENTDNLNHTILCAQYFDSTNLLADKPRCATVTQLPEYSAICQPLQHYDPKRGILTLTLPTNQCNIPLPGKKHIPSFPKNEGIRHCSPLSIPDQKSSNSALAPFVVTLSLPISSVAIGHETAVGDYDADGQLDLAISAPYHDNIIPLDDDDYDDDYEINKHIKINDIRKQSQVVLQGNATHGRFGWSMATIDFNQDGVDDLAVAAPFSDNLQGHVDIFLGNPRKGLSSTPDIRIRVQAVVGHIEGLGLSIMGLDLDGNGYRDLVIGCPYCSVLDQIQAGAVYVFLGRKGDHVSKSDIFPDWVLTNPQPMPYEHFGSSIDFIPPLPHTAGLLLIGAPGHKHSELQQAGRVYGFKISPSFQSIRSKFNETRVAFDKHWQAGVVRLYNANTLLLDTQQDNRGVVVELGVRHALLKQLDGRETSGSLGTSIAFHEQDKEVSLWVGEPMSEQENGRVYRWIIQKDSIQCLYNTPSLVIFIYAIKKKLYNFI</sequence>
<dbReference type="Gene3D" id="2.130.10.130">
    <property type="entry name" value="Integrin alpha, N-terminal"/>
    <property type="match status" value="1"/>
</dbReference>
<feature type="repeat" description="FG-GAP" evidence="5">
    <location>
        <begin position="308"/>
        <end position="365"/>
    </location>
</feature>
<dbReference type="InterPro" id="IPR013519">
    <property type="entry name" value="Int_alpha_beta-p"/>
</dbReference>
<keyword evidence="2" id="KW-0677">Repeat</keyword>
<dbReference type="SUPFAM" id="SSF69318">
    <property type="entry name" value="Integrin alpha N-terminal domain"/>
    <property type="match status" value="1"/>
</dbReference>
<accession>A0ABR3AGK2</accession>
<dbReference type="InterPro" id="IPR013517">
    <property type="entry name" value="FG-GAP"/>
</dbReference>
<evidence type="ECO:0000256" key="3">
    <source>
        <dbReference type="ARBA" id="ARBA00022801"/>
    </source>
</evidence>
<dbReference type="SMART" id="SM00191">
    <property type="entry name" value="Int_alpha"/>
    <property type="match status" value="5"/>
</dbReference>
<proteinExistence type="predicted"/>
<dbReference type="Pfam" id="PF01839">
    <property type="entry name" value="FG-GAP"/>
    <property type="match status" value="1"/>
</dbReference>
<keyword evidence="7" id="KW-1185">Reference proteome</keyword>
<dbReference type="PROSITE" id="PS51470">
    <property type="entry name" value="FG_GAP"/>
    <property type="match status" value="3"/>
</dbReference>
<feature type="repeat" description="FG-GAP" evidence="5">
    <location>
        <begin position="370"/>
        <end position="431"/>
    </location>
</feature>
<name>A0ABR3AGK2_PHYBL</name>
<evidence type="ECO:0000313" key="7">
    <source>
        <dbReference type="Proteomes" id="UP001448207"/>
    </source>
</evidence>
<evidence type="ECO:0000256" key="4">
    <source>
        <dbReference type="ARBA" id="ARBA00023180"/>
    </source>
</evidence>
<reference evidence="6 7" key="1">
    <citation type="submission" date="2024-04" db="EMBL/GenBank/DDBJ databases">
        <title>Symmetric and asymmetric DNA N6-adenine methylation regulates different biological responses in Mucorales.</title>
        <authorList>
            <consortium name="Lawrence Berkeley National Laboratory"/>
            <person name="Lax C."/>
            <person name="Mondo S.J."/>
            <person name="Osorio-Concepcion M."/>
            <person name="Muszewska A."/>
            <person name="Corrochano-Luque M."/>
            <person name="Gutierrez G."/>
            <person name="Riley R."/>
            <person name="Lipzen A."/>
            <person name="Guo J."/>
            <person name="Hundley H."/>
            <person name="Amirebrahimi M."/>
            <person name="Ng V."/>
            <person name="Lorenzo-Gutierrez D."/>
            <person name="Binder U."/>
            <person name="Yang J."/>
            <person name="Song Y."/>
            <person name="Canovas D."/>
            <person name="Navarro E."/>
            <person name="Freitag M."/>
            <person name="Gabaldon T."/>
            <person name="Grigoriev I.V."/>
            <person name="Corrochano L.M."/>
            <person name="Nicolas F.E."/>
            <person name="Garre V."/>
        </authorList>
    </citation>
    <scope>NUCLEOTIDE SEQUENCE [LARGE SCALE GENOMIC DNA]</scope>
    <source>
        <strain evidence="6 7">L51</strain>
    </source>
</reference>
<dbReference type="InterPro" id="IPR028994">
    <property type="entry name" value="Integrin_alpha_N"/>
</dbReference>
<keyword evidence="3" id="KW-0378">Hydrolase</keyword>
<keyword evidence="1" id="KW-0732">Signal</keyword>
<dbReference type="Proteomes" id="UP001448207">
    <property type="component" value="Unassembled WGS sequence"/>
</dbReference>
<protein>
    <submittedName>
        <fullName evidence="6">Uncharacterized protein</fullName>
    </submittedName>
</protein>
<evidence type="ECO:0000256" key="2">
    <source>
        <dbReference type="ARBA" id="ARBA00022737"/>
    </source>
</evidence>